<accession>A0A8J3EW23</accession>
<dbReference type="Pfam" id="PF00583">
    <property type="entry name" value="Acetyltransf_1"/>
    <property type="match status" value="1"/>
</dbReference>
<name>A0A8J3EW23_9BACI</name>
<dbReference type="Proteomes" id="UP000626244">
    <property type="component" value="Unassembled WGS sequence"/>
</dbReference>
<comment type="caution">
    <text evidence="2">The sequence shown here is derived from an EMBL/GenBank/DDBJ whole genome shotgun (WGS) entry which is preliminary data.</text>
</comment>
<dbReference type="InterPro" id="IPR016181">
    <property type="entry name" value="Acyl_CoA_acyltransferase"/>
</dbReference>
<dbReference type="PROSITE" id="PS51186">
    <property type="entry name" value="GNAT"/>
    <property type="match status" value="1"/>
</dbReference>
<organism evidence="2 3">
    <name type="scientific">Gottfriedia solisilvae</name>
    <dbReference type="NCBI Taxonomy" id="1516104"/>
    <lineage>
        <taxon>Bacteria</taxon>
        <taxon>Bacillati</taxon>
        <taxon>Bacillota</taxon>
        <taxon>Bacilli</taxon>
        <taxon>Bacillales</taxon>
        <taxon>Bacillaceae</taxon>
        <taxon>Gottfriedia</taxon>
    </lineage>
</organism>
<dbReference type="InterPro" id="IPR000182">
    <property type="entry name" value="GNAT_dom"/>
</dbReference>
<dbReference type="CDD" id="cd04301">
    <property type="entry name" value="NAT_SF"/>
    <property type="match status" value="1"/>
</dbReference>
<dbReference type="OrthoDB" id="9782266at2"/>
<proteinExistence type="predicted"/>
<gene>
    <name evidence="2" type="ORF">GCM10007380_02480</name>
</gene>
<dbReference type="Gene3D" id="3.40.630.30">
    <property type="match status" value="1"/>
</dbReference>
<sequence>MVTFEKITEEYIEVIVEITNSNQNYNLMENGSPTRTKDELFKEYFQSTNQSETYFIKLDDTYIGLIDFLILNPRDGFPWLGLLMIHGDYQGYGFGTNAFVLFEEQIKSRENIDALRLGVLIDNHQAKEFWKSHGFSYVENKTNTDGIEVEVYEKDYTKAKA</sequence>
<dbReference type="SUPFAM" id="SSF55729">
    <property type="entry name" value="Acyl-CoA N-acyltransferases (Nat)"/>
    <property type="match status" value="1"/>
</dbReference>
<protein>
    <recommendedName>
        <fullName evidence="1">N-acetyltransferase domain-containing protein</fullName>
    </recommendedName>
</protein>
<evidence type="ECO:0000313" key="3">
    <source>
        <dbReference type="Proteomes" id="UP000626244"/>
    </source>
</evidence>
<dbReference type="AlphaFoldDB" id="A0A8J3EW23"/>
<evidence type="ECO:0000313" key="2">
    <source>
        <dbReference type="EMBL" id="GGI10375.1"/>
    </source>
</evidence>
<reference evidence="3" key="1">
    <citation type="journal article" date="2019" name="Int. J. Syst. Evol. Microbiol.">
        <title>The Global Catalogue of Microorganisms (GCM) 10K type strain sequencing project: providing services to taxonomists for standard genome sequencing and annotation.</title>
        <authorList>
            <consortium name="The Broad Institute Genomics Platform"/>
            <consortium name="The Broad Institute Genome Sequencing Center for Infectious Disease"/>
            <person name="Wu L."/>
            <person name="Ma J."/>
        </authorList>
    </citation>
    <scope>NUCLEOTIDE SEQUENCE [LARGE SCALE GENOMIC DNA]</scope>
    <source>
        <strain evidence="3">CGMCC 1.14993</strain>
    </source>
</reference>
<dbReference type="GO" id="GO:0016747">
    <property type="term" value="F:acyltransferase activity, transferring groups other than amino-acyl groups"/>
    <property type="evidence" value="ECO:0007669"/>
    <property type="project" value="InterPro"/>
</dbReference>
<evidence type="ECO:0000259" key="1">
    <source>
        <dbReference type="PROSITE" id="PS51186"/>
    </source>
</evidence>
<dbReference type="RefSeq" id="WP_088003597.1">
    <property type="nucleotide sequence ID" value="NZ_BMHB01000001.1"/>
</dbReference>
<feature type="domain" description="N-acetyltransferase" evidence="1">
    <location>
        <begin position="2"/>
        <end position="158"/>
    </location>
</feature>
<keyword evidence="3" id="KW-1185">Reference proteome</keyword>
<dbReference type="EMBL" id="BMHB01000001">
    <property type="protein sequence ID" value="GGI10375.1"/>
    <property type="molecule type" value="Genomic_DNA"/>
</dbReference>